<keyword evidence="1" id="KW-0732">Signal</keyword>
<dbReference type="OrthoDB" id="3799094at2"/>
<name>A0A068NX56_FIMGI</name>
<dbReference type="Proteomes" id="UP000027982">
    <property type="component" value="Chromosome"/>
</dbReference>
<evidence type="ECO:0000256" key="1">
    <source>
        <dbReference type="SAM" id="SignalP"/>
    </source>
</evidence>
<evidence type="ECO:0000313" key="3">
    <source>
        <dbReference type="Proteomes" id="UP000027982"/>
    </source>
</evidence>
<organism evidence="2 3">
    <name type="scientific">Fimbriimonas ginsengisoli Gsoil 348</name>
    <dbReference type="NCBI Taxonomy" id="661478"/>
    <lineage>
        <taxon>Bacteria</taxon>
        <taxon>Bacillati</taxon>
        <taxon>Armatimonadota</taxon>
        <taxon>Fimbriimonadia</taxon>
        <taxon>Fimbriimonadales</taxon>
        <taxon>Fimbriimonadaceae</taxon>
        <taxon>Fimbriimonas</taxon>
    </lineage>
</organism>
<feature type="chain" id="PRO_5001651907" evidence="1">
    <location>
        <begin position="19"/>
        <end position="374"/>
    </location>
</feature>
<dbReference type="RefSeq" id="WP_025228059.1">
    <property type="nucleotide sequence ID" value="NZ_CP007139.1"/>
</dbReference>
<gene>
    <name evidence="2" type="ORF">OP10G_4705</name>
</gene>
<feature type="signal peptide" evidence="1">
    <location>
        <begin position="1"/>
        <end position="18"/>
    </location>
</feature>
<dbReference type="AlphaFoldDB" id="A0A068NX56"/>
<sequence>MRKLLSLLVLGICGAAAAQSVTFTNAPGRMSDISVRGSSILGDRVGTGGIYLIGTLDGSDAHGKSVTSKGSTNGIMMSDSPTIPGPKFKLSFTQTGPTSVSFYAEVGPVQTTFAGMSMPFDFGKQAVSSFRFNGTRYLLGGVPNPWRQGSAGNYRDIPTPFRVTDAQGNLLGYVGVASTTLPTTWAEVSGGFGTVRVDVTRSSHYGNLHFYNHFGTNNLELGFGSMKKGETAFVEGMIQVVPQIWTYKASTGLFHQVGRADSGGWSASKSDPANKYLCYGPYEDEAPAGDYGAEFHLMLDNVTADNKAIVNLDVYDANSGCVLASQKLTRKQFKKANNYQAFTLAFTAPSKARLEFRTYFLGGAYVREEKVTLK</sequence>
<dbReference type="STRING" id="661478.OP10G_4705"/>
<accession>A0A068NX56</accession>
<proteinExistence type="predicted"/>
<dbReference type="eggNOG" id="ENOG502ZTWT">
    <property type="taxonomic scope" value="Bacteria"/>
</dbReference>
<dbReference type="KEGG" id="fgi:OP10G_4705"/>
<dbReference type="EMBL" id="CP007139">
    <property type="protein sequence ID" value="AIE88073.1"/>
    <property type="molecule type" value="Genomic_DNA"/>
</dbReference>
<reference evidence="2 3" key="1">
    <citation type="journal article" date="2014" name="PLoS ONE">
        <title>The first complete genome sequence of the class fimbriimonadia in the phylum armatimonadetes.</title>
        <authorList>
            <person name="Hu Z.Y."/>
            <person name="Wang Y.Z."/>
            <person name="Im W.T."/>
            <person name="Wang S.Y."/>
            <person name="Zhao G.P."/>
            <person name="Zheng H.J."/>
            <person name="Quan Z.X."/>
        </authorList>
    </citation>
    <scope>NUCLEOTIDE SEQUENCE [LARGE SCALE GENOMIC DNA]</scope>
    <source>
        <strain evidence="2">Gsoil 348</strain>
    </source>
</reference>
<dbReference type="HOGENOM" id="CLU_739163_0_0_0"/>
<keyword evidence="3" id="KW-1185">Reference proteome</keyword>
<evidence type="ECO:0000313" key="2">
    <source>
        <dbReference type="EMBL" id="AIE88073.1"/>
    </source>
</evidence>
<protein>
    <submittedName>
        <fullName evidence="2">Uncharacterized protein</fullName>
    </submittedName>
</protein>